<dbReference type="RefSeq" id="XP_002416834.1">
    <property type="nucleotide sequence ID" value="XM_002416789.1"/>
</dbReference>
<feature type="region of interest" description="Disordered" evidence="1">
    <location>
        <begin position="339"/>
        <end position="508"/>
    </location>
</feature>
<feature type="compositionally biased region" description="Polar residues" evidence="1">
    <location>
        <begin position="426"/>
        <end position="442"/>
    </location>
</feature>
<evidence type="ECO:0000313" key="4">
    <source>
        <dbReference type="Proteomes" id="UP000002605"/>
    </source>
</evidence>
<feature type="compositionally biased region" description="Low complexity" evidence="1">
    <location>
        <begin position="348"/>
        <end position="358"/>
    </location>
</feature>
<dbReference type="AlphaFoldDB" id="B9W6W3"/>
<feature type="compositionally biased region" description="Low complexity" evidence="1">
    <location>
        <begin position="460"/>
        <end position="478"/>
    </location>
</feature>
<dbReference type="GeneID" id="8044367"/>
<protein>
    <submittedName>
        <fullName evidence="3">Uncharacterized protein</fullName>
    </submittedName>
</protein>
<reference evidence="3 4" key="1">
    <citation type="journal article" date="2009" name="Genome Res.">
        <title>Comparative genomics of the fungal pathogens Candida dubliniensis and Candida albicans.</title>
        <authorList>
            <person name="Jackson A.P."/>
            <person name="Gamble J.A."/>
            <person name="Yeomans T."/>
            <person name="Moran G.P."/>
            <person name="Saunders D."/>
            <person name="Harris D."/>
            <person name="Aslett M."/>
            <person name="Barrell J.F."/>
            <person name="Butler G."/>
            <person name="Citiulo F."/>
            <person name="Coleman D.C."/>
            <person name="de Groot P.W.J."/>
            <person name="Goodwin T.J."/>
            <person name="Quail M.A."/>
            <person name="McQuillan J."/>
            <person name="Munro C.A."/>
            <person name="Pain A."/>
            <person name="Poulter R.T."/>
            <person name="Rajandream M.A."/>
            <person name="Renauld H."/>
            <person name="Spiering M.J."/>
            <person name="Tivey A."/>
            <person name="Gow N.A.R."/>
            <person name="Barrell B."/>
            <person name="Sullivan D.J."/>
            <person name="Berriman M."/>
        </authorList>
    </citation>
    <scope>NUCLEOTIDE SEQUENCE [LARGE SCALE GENOMIC DNA]</scope>
    <source>
        <strain evidence="4">CD36 / ATCC MYA-646 / CBS 7987 / NCPF 3949 / NRRL Y-17841</strain>
    </source>
</reference>
<dbReference type="EMBL" id="FM992688">
    <property type="protein sequence ID" value="CAX44419.1"/>
    <property type="molecule type" value="Genomic_DNA"/>
</dbReference>
<dbReference type="eggNOG" id="ENOG502SBHF">
    <property type="taxonomic scope" value="Eukaryota"/>
</dbReference>
<name>B9W6W3_CANDC</name>
<evidence type="ECO:0000313" key="3">
    <source>
        <dbReference type="EMBL" id="CAX44419.1"/>
    </source>
</evidence>
<dbReference type="HOGENOM" id="CLU_031125_0_0_1"/>
<feature type="compositionally biased region" description="Polar residues" evidence="1">
    <location>
        <begin position="479"/>
        <end position="496"/>
    </location>
</feature>
<evidence type="ECO:0000256" key="1">
    <source>
        <dbReference type="SAM" id="MobiDB-lite"/>
    </source>
</evidence>
<evidence type="ECO:0000313" key="2">
    <source>
        <dbReference type="CGD" id="CAL0000161676"/>
    </source>
</evidence>
<feature type="compositionally biased region" description="Low complexity" evidence="1">
    <location>
        <begin position="627"/>
        <end position="644"/>
    </location>
</feature>
<feature type="compositionally biased region" description="Low complexity" evidence="1">
    <location>
        <begin position="395"/>
        <end position="418"/>
    </location>
</feature>
<feature type="compositionally biased region" description="Basic residues" evidence="1">
    <location>
        <begin position="657"/>
        <end position="667"/>
    </location>
</feature>
<organism evidence="3 4">
    <name type="scientific">Candida dubliniensis (strain CD36 / ATCC MYA-646 / CBS 7987 / NCPF 3949 / NRRL Y-17841)</name>
    <name type="common">Yeast</name>
    <dbReference type="NCBI Taxonomy" id="573826"/>
    <lineage>
        <taxon>Eukaryota</taxon>
        <taxon>Fungi</taxon>
        <taxon>Dikarya</taxon>
        <taxon>Ascomycota</taxon>
        <taxon>Saccharomycotina</taxon>
        <taxon>Pichiomycetes</taxon>
        <taxon>Debaryomycetaceae</taxon>
        <taxon>Candida/Lodderomyces clade</taxon>
        <taxon>Candida</taxon>
    </lineage>
</organism>
<dbReference type="KEGG" id="cdu:CD36_01570"/>
<dbReference type="OrthoDB" id="2587563at2759"/>
<keyword evidence="4" id="KW-1185">Reference proteome</keyword>
<gene>
    <name evidence="2" type="ordered locus">Cd36_01570</name>
    <name evidence="3" type="ORF">CD36_01570</name>
</gene>
<feature type="region of interest" description="Disordered" evidence="1">
    <location>
        <begin position="624"/>
        <end position="667"/>
    </location>
</feature>
<accession>B9W6W3</accession>
<dbReference type="Proteomes" id="UP000002605">
    <property type="component" value="Chromosome 1"/>
</dbReference>
<dbReference type="CGD" id="CAL0000161676">
    <property type="gene designation" value="Cd36_01570"/>
</dbReference>
<sequence>MSITSATTSSNAGNILIADLPPPLHSSSSSTSSPNIALSIKLNQDFIHQLKSYIAKTPSSGNKIKLVVKNGQVSIKLNDEIQYPCLKFPENLPIDVYSNNNYDGRIINKLTVVTDSKKIKHYNTSNRVSNDVEKDRDVHSSIITPIGTPKDLNNTTIIPSNNNRKEKQLSPQKQKSIIDVYGGDSRNPYKVLDEGNNYEALDTTTTIFKKFLHLLALGPITLPHIITILNYDEEELYNWLNVYGQLYNPKDQFIQQDKFPYSDYDYDNDNNSKPVKSNNTGMEKCFILKDKSYKELLPWKWQYNDYERSLVLNNVNNALTRIGFSLTHPLRKKIINNDYNNESRHHNNSNNNNTSTNNGEEKTNSHLGGGLLVSKKKFPTRPPVASTPPPPPPQQQQQQHTSISTTTSPSVSSASTNPIEVKKNGNRITKSISKSPTGINTPSSSDVSSKSSKSRKRKLSSSSSSSNSSLSDDNLTSNIGTTNATSYKSNYNSPPSEQEFDDHYYSSSSSSSSSNTTFGLSNQDQQNLPPSLSSKMDYYTNLANKFRIKYKEYSQLYNHLLQNSSTSSNSNNSSYKKNLMKLFELHQLLSQWKKLLWDFDKDLKLKQNLTQLHVQKRNEKTVNVGNTTTTTSTTTTSIKNSNIASGGGGGGGNNKSPLKKRKLIMDY</sequence>
<proteinExistence type="predicted"/>
<feature type="compositionally biased region" description="Pro residues" evidence="1">
    <location>
        <begin position="380"/>
        <end position="394"/>
    </location>
</feature>